<proteinExistence type="predicted"/>
<feature type="non-terminal residue" evidence="3">
    <location>
        <position position="1"/>
    </location>
</feature>
<keyword evidence="4" id="KW-1185">Reference proteome</keyword>
<dbReference type="EMBL" id="AUSU01007673">
    <property type="protein sequence ID" value="EPS60300.1"/>
    <property type="molecule type" value="Genomic_DNA"/>
</dbReference>
<feature type="transmembrane region" description="Helical" evidence="2">
    <location>
        <begin position="71"/>
        <end position="93"/>
    </location>
</feature>
<sequence length="95" mass="10603">PPFLLTAKKSNDGSEELRSKIACIESKLVQAEETIAKIAEEKIKTLDDNKNLKQELENLRTRKTASREIQVVGFPPLFVLTVALICLAIGFSFRS</sequence>
<feature type="coiled-coil region" evidence="1">
    <location>
        <begin position="14"/>
        <end position="69"/>
    </location>
</feature>
<comment type="caution">
    <text evidence="3">The sequence shown here is derived from an EMBL/GenBank/DDBJ whole genome shotgun (WGS) entry which is preliminary data.</text>
</comment>
<evidence type="ECO:0000256" key="2">
    <source>
        <dbReference type="SAM" id="Phobius"/>
    </source>
</evidence>
<dbReference type="Proteomes" id="UP000015453">
    <property type="component" value="Unassembled WGS sequence"/>
</dbReference>
<organism evidence="3 4">
    <name type="scientific">Genlisea aurea</name>
    <dbReference type="NCBI Taxonomy" id="192259"/>
    <lineage>
        <taxon>Eukaryota</taxon>
        <taxon>Viridiplantae</taxon>
        <taxon>Streptophyta</taxon>
        <taxon>Embryophyta</taxon>
        <taxon>Tracheophyta</taxon>
        <taxon>Spermatophyta</taxon>
        <taxon>Magnoliopsida</taxon>
        <taxon>eudicotyledons</taxon>
        <taxon>Gunneridae</taxon>
        <taxon>Pentapetalae</taxon>
        <taxon>asterids</taxon>
        <taxon>lamiids</taxon>
        <taxon>Lamiales</taxon>
        <taxon>Lentibulariaceae</taxon>
        <taxon>Genlisea</taxon>
    </lineage>
</organism>
<protein>
    <submittedName>
        <fullName evidence="3">Uncharacterized protein</fullName>
    </submittedName>
</protein>
<keyword evidence="2" id="KW-1133">Transmembrane helix</keyword>
<dbReference type="AlphaFoldDB" id="S8C0C7"/>
<reference evidence="3 4" key="1">
    <citation type="journal article" date="2013" name="BMC Genomics">
        <title>The miniature genome of a carnivorous plant Genlisea aurea contains a low number of genes and short non-coding sequences.</title>
        <authorList>
            <person name="Leushkin E.V."/>
            <person name="Sutormin R.A."/>
            <person name="Nabieva E.R."/>
            <person name="Penin A.A."/>
            <person name="Kondrashov A.S."/>
            <person name="Logacheva M.D."/>
        </authorList>
    </citation>
    <scope>NUCLEOTIDE SEQUENCE [LARGE SCALE GENOMIC DNA]</scope>
</reference>
<dbReference type="OrthoDB" id="264603at2759"/>
<name>S8C0C7_9LAMI</name>
<keyword evidence="2" id="KW-0472">Membrane</keyword>
<accession>S8C0C7</accession>
<keyword evidence="1" id="KW-0175">Coiled coil</keyword>
<evidence type="ECO:0000256" key="1">
    <source>
        <dbReference type="SAM" id="Coils"/>
    </source>
</evidence>
<keyword evidence="2" id="KW-0812">Transmembrane</keyword>
<evidence type="ECO:0000313" key="4">
    <source>
        <dbReference type="Proteomes" id="UP000015453"/>
    </source>
</evidence>
<evidence type="ECO:0000313" key="3">
    <source>
        <dbReference type="EMBL" id="EPS60300.1"/>
    </source>
</evidence>
<gene>
    <name evidence="3" type="ORF">M569_14509</name>
</gene>